<evidence type="ECO:0000313" key="3">
    <source>
        <dbReference type="Proteomes" id="UP000001194"/>
    </source>
</evidence>
<dbReference type="STRING" id="486041.B0DNV9"/>
<dbReference type="OrthoDB" id="3028829at2759"/>
<feature type="compositionally biased region" description="Basic residues" evidence="1">
    <location>
        <begin position="17"/>
        <end position="34"/>
    </location>
</feature>
<feature type="region of interest" description="Disordered" evidence="1">
    <location>
        <begin position="1"/>
        <end position="60"/>
    </location>
</feature>
<gene>
    <name evidence="2" type="ORF">LACBIDRAFT_306858</name>
</gene>
<evidence type="ECO:0000313" key="2">
    <source>
        <dbReference type="EMBL" id="EDR03721.1"/>
    </source>
</evidence>
<dbReference type="EMBL" id="DS547122">
    <property type="protein sequence ID" value="EDR03721.1"/>
    <property type="molecule type" value="Genomic_DNA"/>
</dbReference>
<protein>
    <submittedName>
        <fullName evidence="2">Predicted protein</fullName>
    </submittedName>
</protein>
<dbReference type="GeneID" id="6081196"/>
<feature type="compositionally biased region" description="Basic and acidic residues" evidence="1">
    <location>
        <begin position="35"/>
        <end position="52"/>
    </location>
</feature>
<name>B0DNV9_LACBS</name>
<dbReference type="Proteomes" id="UP000001194">
    <property type="component" value="Unassembled WGS sequence"/>
</dbReference>
<proteinExistence type="predicted"/>
<dbReference type="HOGENOM" id="CLU_130522_0_0_1"/>
<dbReference type="KEGG" id="lbc:LACBIDRAFT_306858"/>
<reference evidence="2 3" key="1">
    <citation type="journal article" date="2008" name="Nature">
        <title>The genome of Laccaria bicolor provides insights into mycorrhizal symbiosis.</title>
        <authorList>
            <person name="Martin F."/>
            <person name="Aerts A."/>
            <person name="Ahren D."/>
            <person name="Brun A."/>
            <person name="Danchin E.G.J."/>
            <person name="Duchaussoy F."/>
            <person name="Gibon J."/>
            <person name="Kohler A."/>
            <person name="Lindquist E."/>
            <person name="Pereda V."/>
            <person name="Salamov A."/>
            <person name="Shapiro H.J."/>
            <person name="Wuyts J."/>
            <person name="Blaudez D."/>
            <person name="Buee M."/>
            <person name="Brokstein P."/>
            <person name="Canbaeck B."/>
            <person name="Cohen D."/>
            <person name="Courty P.E."/>
            <person name="Coutinho P.M."/>
            <person name="Delaruelle C."/>
            <person name="Detter J.C."/>
            <person name="Deveau A."/>
            <person name="DiFazio S."/>
            <person name="Duplessis S."/>
            <person name="Fraissinet-Tachet L."/>
            <person name="Lucic E."/>
            <person name="Frey-Klett P."/>
            <person name="Fourrey C."/>
            <person name="Feussner I."/>
            <person name="Gay G."/>
            <person name="Grimwood J."/>
            <person name="Hoegger P.J."/>
            <person name="Jain P."/>
            <person name="Kilaru S."/>
            <person name="Labbe J."/>
            <person name="Lin Y.C."/>
            <person name="Legue V."/>
            <person name="Le Tacon F."/>
            <person name="Marmeisse R."/>
            <person name="Melayah D."/>
            <person name="Montanini B."/>
            <person name="Muratet M."/>
            <person name="Nehls U."/>
            <person name="Niculita-Hirzel H."/>
            <person name="Oudot-Le Secq M.P."/>
            <person name="Peter M."/>
            <person name="Quesneville H."/>
            <person name="Rajashekar B."/>
            <person name="Reich M."/>
            <person name="Rouhier N."/>
            <person name="Schmutz J."/>
            <person name="Yin T."/>
            <person name="Chalot M."/>
            <person name="Henrissat B."/>
            <person name="Kuees U."/>
            <person name="Lucas S."/>
            <person name="Van de Peer Y."/>
            <person name="Podila G.K."/>
            <person name="Polle A."/>
            <person name="Pukkila P.J."/>
            <person name="Richardson P.M."/>
            <person name="Rouze P."/>
            <person name="Sanders I.R."/>
            <person name="Stajich J.E."/>
            <person name="Tunlid A."/>
            <person name="Tuskan G."/>
            <person name="Grigoriev I.V."/>
        </authorList>
    </citation>
    <scope>NUCLEOTIDE SEQUENCE [LARGE SCALE GENOMIC DNA]</scope>
    <source>
        <strain evidence="3">S238N-H82 / ATCC MYA-4686</strain>
    </source>
</reference>
<dbReference type="InParanoid" id="B0DNV9"/>
<organism evidence="3">
    <name type="scientific">Laccaria bicolor (strain S238N-H82 / ATCC MYA-4686)</name>
    <name type="common">Bicoloured deceiver</name>
    <name type="synonym">Laccaria laccata var. bicolor</name>
    <dbReference type="NCBI Taxonomy" id="486041"/>
    <lineage>
        <taxon>Eukaryota</taxon>
        <taxon>Fungi</taxon>
        <taxon>Dikarya</taxon>
        <taxon>Basidiomycota</taxon>
        <taxon>Agaricomycotina</taxon>
        <taxon>Agaricomycetes</taxon>
        <taxon>Agaricomycetidae</taxon>
        <taxon>Agaricales</taxon>
        <taxon>Agaricineae</taxon>
        <taxon>Hydnangiaceae</taxon>
        <taxon>Laccaria</taxon>
    </lineage>
</organism>
<accession>B0DNV9</accession>
<evidence type="ECO:0000256" key="1">
    <source>
        <dbReference type="SAM" id="MobiDB-lite"/>
    </source>
</evidence>
<keyword evidence="3" id="KW-1185">Reference proteome</keyword>
<dbReference type="AlphaFoldDB" id="B0DNV9"/>
<dbReference type="RefSeq" id="XP_001885574.1">
    <property type="nucleotide sequence ID" value="XM_001885539.1"/>
</dbReference>
<sequence length="176" mass="19894">MPPAQLDPPLQTDPPRRTTRAKQRSHSNRKNKRKMEREAARLESKGRKETYKARSSTVKKHIKPANPYETQFDTTTIPIASSGYVSVPGRKSSSTFPLKKLVGPDSRFKMEKVVWDGKHSIPIVDKDSRIFGLCAGADASDWNEVHRSASIALEDARSRLSLGKTDRRHRRGRFVA</sequence>